<keyword evidence="1" id="KW-0812">Transmembrane</keyword>
<dbReference type="RefSeq" id="WP_248152147.1">
    <property type="nucleotide sequence ID" value="NZ_BAAAOF010000008.1"/>
</dbReference>
<accession>A0ABN2PZD4</accession>
<keyword evidence="1" id="KW-0472">Membrane</keyword>
<name>A0ABN2PZD4_9MICO</name>
<evidence type="ECO:0008006" key="4">
    <source>
        <dbReference type="Google" id="ProtNLM"/>
    </source>
</evidence>
<evidence type="ECO:0000313" key="2">
    <source>
        <dbReference type="EMBL" id="GAA1938300.1"/>
    </source>
</evidence>
<dbReference type="EMBL" id="BAAAOF010000008">
    <property type="protein sequence ID" value="GAA1938300.1"/>
    <property type="molecule type" value="Genomic_DNA"/>
</dbReference>
<dbReference type="Proteomes" id="UP001501343">
    <property type="component" value="Unassembled WGS sequence"/>
</dbReference>
<dbReference type="InterPro" id="IPR046151">
    <property type="entry name" value="DUF6153"/>
</dbReference>
<proteinExistence type="predicted"/>
<reference evidence="2 3" key="1">
    <citation type="journal article" date="2019" name="Int. J. Syst. Evol. Microbiol.">
        <title>The Global Catalogue of Microorganisms (GCM) 10K type strain sequencing project: providing services to taxonomists for standard genome sequencing and annotation.</title>
        <authorList>
            <consortium name="The Broad Institute Genomics Platform"/>
            <consortium name="The Broad Institute Genome Sequencing Center for Infectious Disease"/>
            <person name="Wu L."/>
            <person name="Ma J."/>
        </authorList>
    </citation>
    <scope>NUCLEOTIDE SEQUENCE [LARGE SCALE GENOMIC DNA]</scope>
    <source>
        <strain evidence="2 3">JCM 14900</strain>
    </source>
</reference>
<evidence type="ECO:0000313" key="3">
    <source>
        <dbReference type="Proteomes" id="UP001501343"/>
    </source>
</evidence>
<keyword evidence="1" id="KW-1133">Transmembrane helix</keyword>
<evidence type="ECO:0000256" key="1">
    <source>
        <dbReference type="SAM" id="Phobius"/>
    </source>
</evidence>
<comment type="caution">
    <text evidence="2">The sequence shown here is derived from an EMBL/GenBank/DDBJ whole genome shotgun (WGS) entry which is preliminary data.</text>
</comment>
<gene>
    <name evidence="2" type="ORF">GCM10009775_32980</name>
</gene>
<protein>
    <recommendedName>
        <fullName evidence="4">DUF2946 domain-containing protein</fullName>
    </recommendedName>
</protein>
<sequence>MSLIALTDRVRTGRSMARTMLLLIVGTGAVIVGLLAMHSLDAHTLDAHTATEVGHRTTVAASASTGAGDHRADTVAADEPCADCGSGHSNMLAMACVLALLATVLLLVRPGAGMRRSSILTRPRPSVVPARPRARLHPPLLTVLCISRT</sequence>
<feature type="transmembrane region" description="Helical" evidence="1">
    <location>
        <begin position="21"/>
        <end position="40"/>
    </location>
</feature>
<organism evidence="2 3">
    <name type="scientific">Microbacterium aoyamense</name>
    <dbReference type="NCBI Taxonomy" id="344166"/>
    <lineage>
        <taxon>Bacteria</taxon>
        <taxon>Bacillati</taxon>
        <taxon>Actinomycetota</taxon>
        <taxon>Actinomycetes</taxon>
        <taxon>Micrococcales</taxon>
        <taxon>Microbacteriaceae</taxon>
        <taxon>Microbacterium</taxon>
    </lineage>
</organism>
<dbReference type="Pfam" id="PF19650">
    <property type="entry name" value="DUF6153"/>
    <property type="match status" value="1"/>
</dbReference>
<keyword evidence="3" id="KW-1185">Reference proteome</keyword>
<feature type="transmembrane region" description="Helical" evidence="1">
    <location>
        <begin position="91"/>
        <end position="108"/>
    </location>
</feature>